<comment type="subcellular location">
    <subcellularLocation>
        <location evidence="1">Cell inner membrane</location>
        <topology evidence="1">Multi-pass membrane protein</topology>
    </subcellularLocation>
</comment>
<feature type="domain" description="FtsX extracellular" evidence="15">
    <location>
        <begin position="88"/>
        <end position="173"/>
    </location>
</feature>
<evidence type="ECO:0000256" key="13">
    <source>
        <dbReference type="SAM" id="Phobius"/>
    </source>
</evidence>
<dbReference type="GO" id="GO:0032153">
    <property type="term" value="C:cell division site"/>
    <property type="evidence" value="ECO:0007669"/>
    <property type="project" value="TreeGrafter"/>
</dbReference>
<dbReference type="EMBL" id="PIPI01000002">
    <property type="protein sequence ID" value="RUO20621.1"/>
    <property type="molecule type" value="Genomic_DNA"/>
</dbReference>
<keyword evidence="11 12" id="KW-0131">Cell cycle</keyword>
<evidence type="ECO:0000313" key="16">
    <source>
        <dbReference type="EMBL" id="RUO20621.1"/>
    </source>
</evidence>
<dbReference type="Gene3D" id="3.30.70.3040">
    <property type="match status" value="1"/>
</dbReference>
<dbReference type="GO" id="GO:0051301">
    <property type="term" value="P:cell division"/>
    <property type="evidence" value="ECO:0007669"/>
    <property type="project" value="UniProtKB-KW"/>
</dbReference>
<reference evidence="16 17" key="1">
    <citation type="journal article" date="2011" name="Front. Microbiol.">
        <title>Genomic signatures of strain selection and enhancement in Bacillus atrophaeus var. globigii, a historical biowarfare simulant.</title>
        <authorList>
            <person name="Gibbons H.S."/>
            <person name="Broomall S.M."/>
            <person name="McNew L.A."/>
            <person name="Daligault H."/>
            <person name="Chapman C."/>
            <person name="Bruce D."/>
            <person name="Karavis M."/>
            <person name="Krepps M."/>
            <person name="McGregor P.A."/>
            <person name="Hong C."/>
            <person name="Park K.H."/>
            <person name="Akmal A."/>
            <person name="Feldman A."/>
            <person name="Lin J.S."/>
            <person name="Chang W.E."/>
            <person name="Higgs B.W."/>
            <person name="Demirev P."/>
            <person name="Lindquist J."/>
            <person name="Liem A."/>
            <person name="Fochler E."/>
            <person name="Read T.D."/>
            <person name="Tapia R."/>
            <person name="Johnson S."/>
            <person name="Bishop-Lilly K.A."/>
            <person name="Detter C."/>
            <person name="Han C."/>
            <person name="Sozhamannan S."/>
            <person name="Rosenzweig C.N."/>
            <person name="Skowronski E.W."/>
        </authorList>
    </citation>
    <scope>NUCLEOTIDE SEQUENCE [LARGE SCALE GENOMIC DNA]</scope>
    <source>
        <strain evidence="16 17">AK5</strain>
    </source>
</reference>
<dbReference type="Pfam" id="PF02687">
    <property type="entry name" value="FtsX"/>
    <property type="match status" value="1"/>
</dbReference>
<keyword evidence="9 13" id="KW-1133">Transmembrane helix</keyword>
<feature type="transmembrane region" description="Helical" evidence="13">
    <location>
        <begin position="296"/>
        <end position="320"/>
    </location>
</feature>
<evidence type="ECO:0000256" key="4">
    <source>
        <dbReference type="ARBA" id="ARBA00021907"/>
    </source>
</evidence>
<evidence type="ECO:0000256" key="7">
    <source>
        <dbReference type="ARBA" id="ARBA00022618"/>
    </source>
</evidence>
<evidence type="ECO:0000256" key="3">
    <source>
        <dbReference type="ARBA" id="ARBA00011160"/>
    </source>
</evidence>
<dbReference type="GO" id="GO:0005886">
    <property type="term" value="C:plasma membrane"/>
    <property type="evidence" value="ECO:0007669"/>
    <property type="project" value="UniProtKB-SubCell"/>
</dbReference>
<dbReference type="PANTHER" id="PTHR47755">
    <property type="entry name" value="CELL DIVISION PROTEIN FTSX"/>
    <property type="match status" value="1"/>
</dbReference>
<keyword evidence="17" id="KW-1185">Reference proteome</keyword>
<evidence type="ECO:0000256" key="1">
    <source>
        <dbReference type="ARBA" id="ARBA00004429"/>
    </source>
</evidence>
<comment type="caution">
    <text evidence="16">The sequence shown here is derived from an EMBL/GenBank/DDBJ whole genome shotgun (WGS) entry which is preliminary data.</text>
</comment>
<dbReference type="PANTHER" id="PTHR47755:SF1">
    <property type="entry name" value="CELL DIVISION PROTEIN FTSX"/>
    <property type="match status" value="1"/>
</dbReference>
<keyword evidence="10 12" id="KW-0472">Membrane</keyword>
<dbReference type="AlphaFoldDB" id="A0A432VVZ2"/>
<dbReference type="InterPro" id="IPR047590">
    <property type="entry name" value="FtsX_proteobact-type"/>
</dbReference>
<feature type="domain" description="ABC3 transporter permease C-terminal" evidence="14">
    <location>
        <begin position="206"/>
        <end position="322"/>
    </location>
</feature>
<keyword evidence="8 13" id="KW-0812">Transmembrane</keyword>
<evidence type="ECO:0000259" key="15">
    <source>
        <dbReference type="Pfam" id="PF18075"/>
    </source>
</evidence>
<dbReference type="NCBIfam" id="TIGR00439">
    <property type="entry name" value="FtsX_Gneg"/>
    <property type="match status" value="1"/>
</dbReference>
<feature type="transmembrane region" description="Helical" evidence="13">
    <location>
        <begin position="255"/>
        <end position="276"/>
    </location>
</feature>
<proteinExistence type="inferred from homology"/>
<keyword evidence="5 12" id="KW-1003">Cell membrane</keyword>
<evidence type="ECO:0000256" key="9">
    <source>
        <dbReference type="ARBA" id="ARBA00022989"/>
    </source>
</evidence>
<dbReference type="InterPro" id="IPR040690">
    <property type="entry name" value="FtsX_ECD"/>
</dbReference>
<comment type="subunit">
    <text evidence="3">Forms a membrane-associated complex with FtsE.</text>
</comment>
<feature type="transmembrane region" description="Helical" evidence="13">
    <location>
        <begin position="203"/>
        <end position="226"/>
    </location>
</feature>
<evidence type="ECO:0000256" key="6">
    <source>
        <dbReference type="ARBA" id="ARBA00022519"/>
    </source>
</evidence>
<evidence type="ECO:0000256" key="12">
    <source>
        <dbReference type="PIRNR" id="PIRNR003097"/>
    </source>
</evidence>
<evidence type="ECO:0000256" key="10">
    <source>
        <dbReference type="ARBA" id="ARBA00023136"/>
    </source>
</evidence>
<sequence>MGLISGGSGKKSSSGARSVKISIWRRIVMFFVTNLQQGIGSLGELSRTPWASLMTIAVLGLSLTLPATLYVVVKNAQLATGEWDQAAEISLFLRKDLQTQELQSFRERVRLMNEVESVQLIDRETGLREFRESSGFGSAIDYLQTNPLPDVLIVVPVSEFRSYERAQRLLTVLEQEREVSSARLDLQWLQRLQAIVRVVENSLAALAILLSLAVVLIVGNTIRLAILNRRDEIMIMKLVGATNAYIQRPFLYTGFWYGVIGGVIAWISTTLMVWWISASVAQLTALYDSSFRLAGLGFNEMMVLWLVAIILGLLGSWIAVRRHVAAIEPT</sequence>
<comment type="function">
    <text evidence="12">Part of the ABC transporter FtsEX involved in cellular division.</text>
</comment>
<evidence type="ECO:0000256" key="8">
    <source>
        <dbReference type="ARBA" id="ARBA00022692"/>
    </source>
</evidence>
<evidence type="ECO:0000259" key="14">
    <source>
        <dbReference type="Pfam" id="PF02687"/>
    </source>
</evidence>
<organism evidence="16 17">
    <name type="scientific">Aliidiomarina haloalkalitolerans</name>
    <dbReference type="NCBI Taxonomy" id="859059"/>
    <lineage>
        <taxon>Bacteria</taxon>
        <taxon>Pseudomonadati</taxon>
        <taxon>Pseudomonadota</taxon>
        <taxon>Gammaproteobacteria</taxon>
        <taxon>Alteromonadales</taxon>
        <taxon>Idiomarinaceae</taxon>
        <taxon>Aliidiomarina</taxon>
    </lineage>
</organism>
<dbReference type="InterPro" id="IPR004513">
    <property type="entry name" value="FtsX"/>
</dbReference>
<dbReference type="InterPro" id="IPR003838">
    <property type="entry name" value="ABC3_permease_C"/>
</dbReference>
<keyword evidence="7 12" id="KW-0132">Cell division</keyword>
<evidence type="ECO:0000256" key="2">
    <source>
        <dbReference type="ARBA" id="ARBA00007379"/>
    </source>
</evidence>
<accession>A0A432VVZ2</accession>
<evidence type="ECO:0000313" key="17">
    <source>
        <dbReference type="Proteomes" id="UP000288212"/>
    </source>
</evidence>
<comment type="similarity">
    <text evidence="2 12">Belongs to the ABC-4 integral membrane protein family. FtsX subfamily.</text>
</comment>
<dbReference type="RefSeq" id="WP_126791703.1">
    <property type="nucleotide sequence ID" value="NZ_PIPI01000002.1"/>
</dbReference>
<dbReference type="Pfam" id="PF18075">
    <property type="entry name" value="FtsX_ECD"/>
    <property type="match status" value="1"/>
</dbReference>
<keyword evidence="6 12" id="KW-0997">Cell inner membrane</keyword>
<gene>
    <name evidence="16" type="ORF">CWE06_04735</name>
</gene>
<dbReference type="OrthoDB" id="9813411at2"/>
<dbReference type="PIRSF" id="PIRSF003097">
    <property type="entry name" value="FtsX"/>
    <property type="match status" value="1"/>
</dbReference>
<protein>
    <recommendedName>
        <fullName evidence="4 12">Cell division protein FtsX</fullName>
    </recommendedName>
</protein>
<evidence type="ECO:0000256" key="11">
    <source>
        <dbReference type="ARBA" id="ARBA00023306"/>
    </source>
</evidence>
<evidence type="ECO:0000256" key="5">
    <source>
        <dbReference type="ARBA" id="ARBA00022475"/>
    </source>
</evidence>
<name>A0A432VVZ2_9GAMM</name>
<dbReference type="Proteomes" id="UP000288212">
    <property type="component" value="Unassembled WGS sequence"/>
</dbReference>